<protein>
    <recommendedName>
        <fullName evidence="3 15">Crossover junction endodeoxyribonuclease rusA</fullName>
        <ecNumber evidence="14 15">3.1.21.10</ecNumber>
    </recommendedName>
</protein>
<keyword evidence="9" id="KW-0460">Magnesium</keyword>
<evidence type="ECO:0000256" key="12">
    <source>
        <dbReference type="ARBA" id="ARBA00024745"/>
    </source>
</evidence>
<evidence type="ECO:0000256" key="5">
    <source>
        <dbReference type="ARBA" id="ARBA00022723"/>
    </source>
</evidence>
<evidence type="ECO:0000313" key="16">
    <source>
        <dbReference type="EMBL" id="SCC26668.1"/>
    </source>
</evidence>
<keyword evidence="6 15" id="KW-0255">Endonuclease</keyword>
<dbReference type="STRING" id="1798183.GA0061080_10604"/>
<dbReference type="GO" id="GO:0006281">
    <property type="term" value="P:DNA repair"/>
    <property type="evidence" value="ECO:0007669"/>
    <property type="project" value="UniProtKB-KW"/>
</dbReference>
<dbReference type="GO" id="GO:0008821">
    <property type="term" value="F:crossover junction DNA endonuclease activity"/>
    <property type="evidence" value="ECO:0007669"/>
    <property type="project" value="UniProtKB-EC"/>
</dbReference>
<comment type="function">
    <text evidence="12">Endonuclease that resolves Holliday junction intermediates made during homologous genetic recombination and DNA repair. Exhibits sequence and structure-selective cleavage of four-way DNA junctions, where it introduces symmetrical nicks in two strands of the same polarity at the 5' side of CC dinucleotides. Corrects the defects in genetic recombination and DNA repair associated with inactivation of RuvAB or RuvC.</text>
</comment>
<dbReference type="InterPro" id="IPR016281">
    <property type="entry name" value="Endonuclease_RusA"/>
</dbReference>
<comment type="function">
    <text evidence="15">Endonuclease that resolves Holliday junction intermediates made during homologous genetic recombination and DNA repair. Exhibits sequence and structure-selective cleavage of four-way DNA junctions, where it introduces symmetrical nicks in two strands of the same polarity at the 5' side of dinucleotides. Corrects the defects in genetic recombination and DNA repair associated with inactivation of ruvAB or ruvC.</text>
</comment>
<keyword evidence="8 15" id="KW-0378">Hydrolase</keyword>
<evidence type="ECO:0000256" key="11">
    <source>
        <dbReference type="ARBA" id="ARBA00023204"/>
    </source>
</evidence>
<name>A0A1C4D606_9GAMM</name>
<dbReference type="InterPro" id="IPR008822">
    <property type="entry name" value="Endonuclease_RusA-like"/>
</dbReference>
<proteinExistence type="inferred from homology"/>
<keyword evidence="11 15" id="KW-0234">DNA repair</keyword>
<evidence type="ECO:0000256" key="6">
    <source>
        <dbReference type="ARBA" id="ARBA00022759"/>
    </source>
</evidence>
<evidence type="ECO:0000256" key="9">
    <source>
        <dbReference type="ARBA" id="ARBA00022842"/>
    </source>
</evidence>
<keyword evidence="10" id="KW-0233">DNA recombination</keyword>
<organism evidence="16 17">
    <name type="scientific">Gilliamella intestini</name>
    <dbReference type="NCBI Taxonomy" id="1798183"/>
    <lineage>
        <taxon>Bacteria</taxon>
        <taxon>Pseudomonadati</taxon>
        <taxon>Pseudomonadota</taxon>
        <taxon>Gammaproteobacteria</taxon>
        <taxon>Orbales</taxon>
        <taxon>Orbaceae</taxon>
        <taxon>Gilliamella</taxon>
    </lineage>
</organism>
<evidence type="ECO:0000256" key="7">
    <source>
        <dbReference type="ARBA" id="ARBA00022763"/>
    </source>
</evidence>
<dbReference type="GO" id="GO:0000287">
    <property type="term" value="F:magnesium ion binding"/>
    <property type="evidence" value="ECO:0007669"/>
    <property type="project" value="InterPro"/>
</dbReference>
<keyword evidence="5" id="KW-0479">Metal-binding</keyword>
<dbReference type="OrthoDB" id="73971at2"/>
<evidence type="ECO:0000256" key="3">
    <source>
        <dbReference type="ARBA" id="ARBA00014885"/>
    </source>
</evidence>
<keyword evidence="17" id="KW-1185">Reference proteome</keyword>
<dbReference type="Gene3D" id="3.30.1330.70">
    <property type="entry name" value="Holliday junction resolvase RusA"/>
    <property type="match status" value="1"/>
</dbReference>
<comment type="similarity">
    <text evidence="15">Belongs to the rusA family.</text>
</comment>
<evidence type="ECO:0000256" key="15">
    <source>
        <dbReference type="PIRNR" id="PIRNR001007"/>
    </source>
</evidence>
<dbReference type="AlphaFoldDB" id="A0A1C4D606"/>
<evidence type="ECO:0000256" key="13">
    <source>
        <dbReference type="ARBA" id="ARBA00029354"/>
    </source>
</evidence>
<dbReference type="Proteomes" id="UP000199698">
    <property type="component" value="Unassembled WGS sequence"/>
</dbReference>
<evidence type="ECO:0000256" key="8">
    <source>
        <dbReference type="ARBA" id="ARBA00022801"/>
    </source>
</evidence>
<keyword evidence="7 15" id="KW-0227">DNA damage</keyword>
<comment type="catalytic activity">
    <reaction evidence="13 15">
        <text>Endonucleolytic cleavage at a junction such as a reciprocal single-stranded crossover between two homologous DNA duplexes (Holliday junction).</text>
        <dbReference type="EC" id="3.1.21.10"/>
    </reaction>
</comment>
<reference evidence="17" key="1">
    <citation type="submission" date="2016-08" db="EMBL/GenBank/DDBJ databases">
        <authorList>
            <person name="Varghese N."/>
            <person name="Submissions Spin"/>
        </authorList>
    </citation>
    <scope>NUCLEOTIDE SEQUENCE [LARGE SCALE GENOMIC DNA]</scope>
    <source>
        <strain evidence="17">R-53144</strain>
    </source>
</reference>
<evidence type="ECO:0000256" key="4">
    <source>
        <dbReference type="ARBA" id="ARBA00022722"/>
    </source>
</evidence>
<evidence type="ECO:0000256" key="10">
    <source>
        <dbReference type="ARBA" id="ARBA00023172"/>
    </source>
</evidence>
<dbReference type="PIRSF" id="PIRSF001007">
    <property type="entry name" value="RusA"/>
    <property type="match status" value="1"/>
</dbReference>
<dbReference type="Pfam" id="PF05866">
    <property type="entry name" value="RusA"/>
    <property type="match status" value="1"/>
</dbReference>
<accession>A0A1C4D606</accession>
<comment type="cofactor">
    <cofactor evidence="1">
        <name>Mg(2+)</name>
        <dbReference type="ChEBI" id="CHEBI:18420"/>
    </cofactor>
</comment>
<evidence type="ECO:0000256" key="2">
    <source>
        <dbReference type="ARBA" id="ARBA00011738"/>
    </source>
</evidence>
<dbReference type="EMBL" id="FMBA01000060">
    <property type="protein sequence ID" value="SCC26668.1"/>
    <property type="molecule type" value="Genomic_DNA"/>
</dbReference>
<evidence type="ECO:0000313" key="17">
    <source>
        <dbReference type="Proteomes" id="UP000199698"/>
    </source>
</evidence>
<gene>
    <name evidence="16" type="ORF">GA0061080_10604</name>
</gene>
<sequence length="118" mass="13584">MITLVLPFPPSMNTYWRNLNGRTLLSAKGRRYKSEVIAAVYEQLKKKPKPITDNVAVKVEFYPPNNIRRDMDNYFKALFDSLTTAGVWVDDSQIKRIESDWLNDNKGMVLISICEKAA</sequence>
<dbReference type="EC" id="3.1.21.10" evidence="14 15"/>
<evidence type="ECO:0000256" key="1">
    <source>
        <dbReference type="ARBA" id="ARBA00001946"/>
    </source>
</evidence>
<dbReference type="InterPro" id="IPR036614">
    <property type="entry name" value="RusA-like_sf"/>
</dbReference>
<dbReference type="SUPFAM" id="SSF103084">
    <property type="entry name" value="Holliday junction resolvase RusA"/>
    <property type="match status" value="1"/>
</dbReference>
<dbReference type="GO" id="GO:0006310">
    <property type="term" value="P:DNA recombination"/>
    <property type="evidence" value="ECO:0007669"/>
    <property type="project" value="UniProtKB-KW"/>
</dbReference>
<keyword evidence="4 15" id="KW-0540">Nuclease</keyword>
<evidence type="ECO:0000256" key="14">
    <source>
        <dbReference type="ARBA" id="ARBA00029488"/>
    </source>
</evidence>
<comment type="subunit">
    <text evidence="2">Homodimer.</text>
</comment>